<gene>
    <name evidence="2" type="ORF">Tco_0654757</name>
</gene>
<proteinExistence type="predicted"/>
<reference evidence="2" key="2">
    <citation type="submission" date="2022-01" db="EMBL/GenBank/DDBJ databases">
        <authorList>
            <person name="Yamashiro T."/>
            <person name="Shiraishi A."/>
            <person name="Satake H."/>
            <person name="Nakayama K."/>
        </authorList>
    </citation>
    <scope>NUCLEOTIDE SEQUENCE</scope>
</reference>
<protein>
    <submittedName>
        <fullName evidence="2">Uncharacterized protein</fullName>
    </submittedName>
</protein>
<name>A0ABQ4X4J0_9ASTR</name>
<dbReference type="Proteomes" id="UP001151760">
    <property type="component" value="Unassembled WGS sequence"/>
</dbReference>
<feature type="compositionally biased region" description="Basic and acidic residues" evidence="1">
    <location>
        <begin position="120"/>
        <end position="155"/>
    </location>
</feature>
<evidence type="ECO:0000256" key="1">
    <source>
        <dbReference type="SAM" id="MobiDB-lite"/>
    </source>
</evidence>
<accession>A0ABQ4X4J0</accession>
<sequence>MNKGPRSFNEAANAWKEKPNFNWAHAQTFTSPQNGSFSTYSSCYQIKLEKALTDFDSHQERRLSSLSAQLGQQQDDMISKINLLSKAISEKLDNMATRNTAGNPTPQLNYASIDYPTQKKNFEAPGDTKKEDKAKESMKSSATKYKDHEMTVESKEEFEEETEEETEEEEEEDNPKHSTFTPITMNRGGGGENKVITRWLI</sequence>
<reference evidence="2" key="1">
    <citation type="journal article" date="2022" name="Int. J. Mol. Sci.">
        <title>Draft Genome of Tanacetum Coccineum: Genomic Comparison of Closely Related Tanacetum-Family Plants.</title>
        <authorList>
            <person name="Yamashiro T."/>
            <person name="Shiraishi A."/>
            <person name="Nakayama K."/>
            <person name="Satake H."/>
        </authorList>
    </citation>
    <scope>NUCLEOTIDE SEQUENCE</scope>
</reference>
<comment type="caution">
    <text evidence="2">The sequence shown here is derived from an EMBL/GenBank/DDBJ whole genome shotgun (WGS) entry which is preliminary data.</text>
</comment>
<feature type="compositionally biased region" description="Acidic residues" evidence="1">
    <location>
        <begin position="156"/>
        <end position="173"/>
    </location>
</feature>
<keyword evidence="3" id="KW-1185">Reference proteome</keyword>
<feature type="region of interest" description="Disordered" evidence="1">
    <location>
        <begin position="96"/>
        <end position="201"/>
    </location>
</feature>
<evidence type="ECO:0000313" key="3">
    <source>
        <dbReference type="Proteomes" id="UP001151760"/>
    </source>
</evidence>
<feature type="compositionally biased region" description="Polar residues" evidence="1">
    <location>
        <begin position="96"/>
        <end position="110"/>
    </location>
</feature>
<dbReference type="EMBL" id="BQNB010009189">
    <property type="protein sequence ID" value="GJS59973.1"/>
    <property type="molecule type" value="Genomic_DNA"/>
</dbReference>
<evidence type="ECO:0000313" key="2">
    <source>
        <dbReference type="EMBL" id="GJS59973.1"/>
    </source>
</evidence>
<organism evidence="2 3">
    <name type="scientific">Tanacetum coccineum</name>
    <dbReference type="NCBI Taxonomy" id="301880"/>
    <lineage>
        <taxon>Eukaryota</taxon>
        <taxon>Viridiplantae</taxon>
        <taxon>Streptophyta</taxon>
        <taxon>Embryophyta</taxon>
        <taxon>Tracheophyta</taxon>
        <taxon>Spermatophyta</taxon>
        <taxon>Magnoliopsida</taxon>
        <taxon>eudicotyledons</taxon>
        <taxon>Gunneridae</taxon>
        <taxon>Pentapetalae</taxon>
        <taxon>asterids</taxon>
        <taxon>campanulids</taxon>
        <taxon>Asterales</taxon>
        <taxon>Asteraceae</taxon>
        <taxon>Asteroideae</taxon>
        <taxon>Anthemideae</taxon>
        <taxon>Anthemidinae</taxon>
        <taxon>Tanacetum</taxon>
    </lineage>
</organism>